<dbReference type="VEuPathDB" id="FungiDB:MELLADRAFT_95370"/>
<dbReference type="GO" id="GO:0003941">
    <property type="term" value="F:L-serine ammonia-lyase activity"/>
    <property type="evidence" value="ECO:0007669"/>
    <property type="project" value="TreeGrafter"/>
</dbReference>
<dbReference type="InterPro" id="IPR000634">
    <property type="entry name" value="Ser/Thr_deHydtase_PyrdxlP-BS"/>
</dbReference>
<protein>
    <recommendedName>
        <fullName evidence="12">Threonine dehydratase</fullName>
        <ecNumber evidence="12">4.3.1.19</ecNumber>
    </recommendedName>
    <alternativeName>
        <fullName evidence="12">Threonine deaminase</fullName>
    </alternativeName>
</protein>
<organism evidence="16">
    <name type="scientific">Melampsora larici-populina (strain 98AG31 / pathotype 3-4-7)</name>
    <name type="common">Poplar leaf rust fungus</name>
    <dbReference type="NCBI Taxonomy" id="747676"/>
    <lineage>
        <taxon>Eukaryota</taxon>
        <taxon>Fungi</taxon>
        <taxon>Dikarya</taxon>
        <taxon>Basidiomycota</taxon>
        <taxon>Pucciniomycotina</taxon>
        <taxon>Pucciniomycetes</taxon>
        <taxon>Pucciniales</taxon>
        <taxon>Melampsoraceae</taxon>
        <taxon>Melampsora</taxon>
    </lineage>
</organism>
<evidence type="ECO:0000256" key="4">
    <source>
        <dbReference type="ARBA" id="ARBA00010869"/>
    </source>
</evidence>
<comment type="subunit">
    <text evidence="5">Homotetramer.</text>
</comment>
<sequence>MNHLPASSDLQPPLPSPPTEPTNQSIPSHLYSRLPFHHLLQDGTPDYLKLILNSKVYDLIQETPLTHAINLSDRLGVWVGLKREDLQPVFSFKIRGAYNMMAHLSAEDKAKGVIACSAGNHAQGVAMSAKALNIKATIVMPLATPSIKYKNVGRLGSSVLLHGDDFDEAKRECSRLTHQKGLTNVPPFDDPYVISGQGTIGLEILKQVEDGLDAIFVCVGGGGLLAGIASYVKRIGHPGLKVIGVECEDQKAMTDSLESGQRVVLNEVGLFSDGTAVRVVGEETFRICKEHVDEMITVTNDELCASIKDVFEDTRSVPEPAGSLAVAGMKRYIHQNNLVGSGKRFVGIVSGANMNFDRLRFVAERADLGDDREALLSVTVPEQPGSFVKLHSYIQPRPVTEFSYRYASNSTQASIFISFRLSSSSIRRQERTEVPMDSKTKRQKELTEVIESIGKDPIGMKAQDISDNEMAKSHARYLVGGRTQVKDERLISFVFPERPGALHKFLIGLSSGSSSSSEAFNVTLFHYRNHGADMSRVLAGIQVRKDELDRFEKFLIELGYSFTDETDNEVYQQFLME</sequence>
<keyword evidence="8" id="KW-0677">Repeat</keyword>
<dbReference type="GO" id="GO:0030170">
    <property type="term" value="F:pyridoxal phosphate binding"/>
    <property type="evidence" value="ECO:0007669"/>
    <property type="project" value="InterPro"/>
</dbReference>
<keyword evidence="7 12" id="KW-0412">Isoleucine biosynthesis</keyword>
<dbReference type="InterPro" id="IPR001721">
    <property type="entry name" value="TD_ACT-like"/>
</dbReference>
<dbReference type="RefSeq" id="XP_007406923.1">
    <property type="nucleotide sequence ID" value="XM_007406861.1"/>
</dbReference>
<keyword evidence="9 12" id="KW-0663">Pyridoxal phosphate</keyword>
<dbReference type="OrthoDB" id="4418812at2759"/>
<dbReference type="Proteomes" id="UP000001072">
    <property type="component" value="Unassembled WGS sequence"/>
</dbReference>
<evidence type="ECO:0000313" key="16">
    <source>
        <dbReference type="Proteomes" id="UP000001072"/>
    </source>
</evidence>
<comment type="catalytic activity">
    <reaction evidence="1 12">
        <text>L-threonine = 2-oxobutanoate + NH4(+)</text>
        <dbReference type="Rhea" id="RHEA:22108"/>
        <dbReference type="ChEBI" id="CHEBI:16763"/>
        <dbReference type="ChEBI" id="CHEBI:28938"/>
        <dbReference type="ChEBI" id="CHEBI:57926"/>
        <dbReference type="EC" id="4.3.1.19"/>
    </reaction>
</comment>
<comment type="pathway">
    <text evidence="3 12">Amino-acid biosynthesis; L-isoleucine biosynthesis; 2-oxobutanoate from L-threonine: step 1/1.</text>
</comment>
<dbReference type="InterPro" id="IPR038110">
    <property type="entry name" value="TD_ACT-like_sf"/>
</dbReference>
<comment type="similarity">
    <text evidence="4 12">Belongs to the serine/threonine dehydratase family.</text>
</comment>
<dbReference type="InterPro" id="IPR036052">
    <property type="entry name" value="TrpB-like_PALP_sf"/>
</dbReference>
<dbReference type="Pfam" id="PF00291">
    <property type="entry name" value="PALP"/>
    <property type="match status" value="1"/>
</dbReference>
<dbReference type="PROSITE" id="PS51672">
    <property type="entry name" value="ACT_LIKE"/>
    <property type="match status" value="2"/>
</dbReference>
<keyword evidence="10 12" id="KW-0456">Lyase</keyword>
<dbReference type="FunFam" id="3.40.50.1100:FF:000008">
    <property type="entry name" value="L-threonine dehydratase"/>
    <property type="match status" value="1"/>
</dbReference>
<evidence type="ECO:0000259" key="14">
    <source>
        <dbReference type="PROSITE" id="PS51672"/>
    </source>
</evidence>
<dbReference type="Gene3D" id="3.40.1020.10">
    <property type="entry name" value="Biosynthetic Threonine Deaminase, Domain 3"/>
    <property type="match status" value="1"/>
</dbReference>
<evidence type="ECO:0000256" key="6">
    <source>
        <dbReference type="ARBA" id="ARBA00022605"/>
    </source>
</evidence>
<feature type="domain" description="ACT-like" evidence="14">
    <location>
        <begin position="489"/>
        <end position="567"/>
    </location>
</feature>
<keyword evidence="16" id="KW-1185">Reference proteome</keyword>
<dbReference type="STRING" id="747676.F4RD67"/>
<dbReference type="PANTHER" id="PTHR48078:SF11">
    <property type="entry name" value="THREONINE DEHYDRATASE, MITOCHONDRIAL"/>
    <property type="match status" value="1"/>
</dbReference>
<dbReference type="PANTHER" id="PTHR48078">
    <property type="entry name" value="THREONINE DEHYDRATASE, MITOCHONDRIAL-RELATED"/>
    <property type="match status" value="1"/>
</dbReference>
<evidence type="ECO:0000256" key="9">
    <source>
        <dbReference type="ARBA" id="ARBA00022898"/>
    </source>
</evidence>
<evidence type="ECO:0000313" key="15">
    <source>
        <dbReference type="EMBL" id="EGG09869.1"/>
    </source>
</evidence>
<dbReference type="AlphaFoldDB" id="F4RD67"/>
<dbReference type="EMBL" id="GL883096">
    <property type="protein sequence ID" value="EGG09869.1"/>
    <property type="molecule type" value="Genomic_DNA"/>
</dbReference>
<evidence type="ECO:0000256" key="7">
    <source>
        <dbReference type="ARBA" id="ARBA00022624"/>
    </source>
</evidence>
<proteinExistence type="inferred from homology"/>
<evidence type="ECO:0000256" key="2">
    <source>
        <dbReference type="ARBA" id="ARBA00001933"/>
    </source>
</evidence>
<dbReference type="UniPathway" id="UPA00047">
    <property type="reaction ID" value="UER00054"/>
</dbReference>
<evidence type="ECO:0000256" key="13">
    <source>
        <dbReference type="SAM" id="MobiDB-lite"/>
    </source>
</evidence>
<accession>F4RD67</accession>
<evidence type="ECO:0000256" key="8">
    <source>
        <dbReference type="ARBA" id="ARBA00022737"/>
    </source>
</evidence>
<evidence type="ECO:0000256" key="5">
    <source>
        <dbReference type="ARBA" id="ARBA00011881"/>
    </source>
</evidence>
<gene>
    <name evidence="15" type="ORF">MELLADRAFT_95370</name>
</gene>
<feature type="region of interest" description="Disordered" evidence="13">
    <location>
        <begin position="1"/>
        <end position="27"/>
    </location>
</feature>
<dbReference type="GeneID" id="18937219"/>
<dbReference type="KEGG" id="mlr:MELLADRAFT_95370"/>
<evidence type="ECO:0000256" key="10">
    <source>
        <dbReference type="ARBA" id="ARBA00023239"/>
    </source>
</evidence>
<evidence type="ECO:0000256" key="3">
    <source>
        <dbReference type="ARBA" id="ARBA00004810"/>
    </source>
</evidence>
<keyword evidence="6 12" id="KW-0028">Amino-acid biosynthesis</keyword>
<dbReference type="HOGENOM" id="CLU_021152_6_0_1"/>
<dbReference type="NCBIfam" id="NF006674">
    <property type="entry name" value="PRK09224.1"/>
    <property type="match status" value="1"/>
</dbReference>
<name>F4RD67_MELLP</name>
<evidence type="ECO:0000256" key="11">
    <source>
        <dbReference type="ARBA" id="ARBA00023304"/>
    </source>
</evidence>
<keyword evidence="11 12" id="KW-0100">Branched-chain amino acid biosynthesis</keyword>
<reference evidence="16" key="1">
    <citation type="journal article" date="2011" name="Proc. Natl. Acad. Sci. U.S.A.">
        <title>Obligate biotrophy features unraveled by the genomic analysis of rust fungi.</title>
        <authorList>
            <person name="Duplessis S."/>
            <person name="Cuomo C.A."/>
            <person name="Lin Y.-C."/>
            <person name="Aerts A."/>
            <person name="Tisserant E."/>
            <person name="Veneault-Fourrey C."/>
            <person name="Joly D.L."/>
            <person name="Hacquard S."/>
            <person name="Amselem J."/>
            <person name="Cantarel B.L."/>
            <person name="Chiu R."/>
            <person name="Coutinho P.M."/>
            <person name="Feau N."/>
            <person name="Field M."/>
            <person name="Frey P."/>
            <person name="Gelhaye E."/>
            <person name="Goldberg J."/>
            <person name="Grabherr M.G."/>
            <person name="Kodira C.D."/>
            <person name="Kohler A."/>
            <person name="Kuees U."/>
            <person name="Lindquist E.A."/>
            <person name="Lucas S.M."/>
            <person name="Mago R."/>
            <person name="Mauceli E."/>
            <person name="Morin E."/>
            <person name="Murat C."/>
            <person name="Pangilinan J.L."/>
            <person name="Park R."/>
            <person name="Pearson M."/>
            <person name="Quesneville H."/>
            <person name="Rouhier N."/>
            <person name="Sakthikumar S."/>
            <person name="Salamov A.A."/>
            <person name="Schmutz J."/>
            <person name="Selles B."/>
            <person name="Shapiro H."/>
            <person name="Tanguay P."/>
            <person name="Tuskan G.A."/>
            <person name="Henrissat B."/>
            <person name="Van de Peer Y."/>
            <person name="Rouze P."/>
            <person name="Ellis J.G."/>
            <person name="Dodds P.N."/>
            <person name="Schein J.E."/>
            <person name="Zhong S."/>
            <person name="Hamelin R.C."/>
            <person name="Grigoriev I.V."/>
            <person name="Szabo L.J."/>
            <person name="Martin F."/>
        </authorList>
    </citation>
    <scope>NUCLEOTIDE SEQUENCE [LARGE SCALE GENOMIC DNA]</scope>
    <source>
        <strain evidence="16">98AG31 / pathotype 3-4-7</strain>
    </source>
</reference>
<dbReference type="GO" id="GO:0004794">
    <property type="term" value="F:threonine deaminase activity"/>
    <property type="evidence" value="ECO:0007669"/>
    <property type="project" value="UniProtKB-UniRule"/>
</dbReference>
<dbReference type="PROSITE" id="PS00165">
    <property type="entry name" value="DEHYDRATASE_SER_THR"/>
    <property type="match status" value="1"/>
</dbReference>
<dbReference type="InterPro" id="IPR045865">
    <property type="entry name" value="ACT-like_dom_sf"/>
</dbReference>
<dbReference type="InterPro" id="IPR005787">
    <property type="entry name" value="Thr_deHydtase_biosynth"/>
</dbReference>
<dbReference type="CDD" id="cd04907">
    <property type="entry name" value="ACT_ThrD-I_2"/>
    <property type="match status" value="1"/>
</dbReference>
<dbReference type="Gene3D" id="3.40.50.1100">
    <property type="match status" value="2"/>
</dbReference>
<dbReference type="InParanoid" id="F4RD67"/>
<dbReference type="SUPFAM" id="SSF53686">
    <property type="entry name" value="Tryptophan synthase beta subunit-like PLP-dependent enzymes"/>
    <property type="match status" value="1"/>
</dbReference>
<evidence type="ECO:0000256" key="1">
    <source>
        <dbReference type="ARBA" id="ARBA00001274"/>
    </source>
</evidence>
<dbReference type="SUPFAM" id="SSF55021">
    <property type="entry name" value="ACT-like"/>
    <property type="match status" value="1"/>
</dbReference>
<dbReference type="GO" id="GO:1901705">
    <property type="term" value="P:L-isoleucine biosynthetic process"/>
    <property type="evidence" value="ECO:0007669"/>
    <property type="project" value="EnsemblFungi"/>
</dbReference>
<dbReference type="FunCoup" id="F4RD67">
    <property type="interactions" value="187"/>
</dbReference>
<dbReference type="eggNOG" id="KOG1250">
    <property type="taxonomic scope" value="Eukaryota"/>
</dbReference>
<dbReference type="CDD" id="cd01562">
    <property type="entry name" value="Thr-dehyd"/>
    <property type="match status" value="1"/>
</dbReference>
<feature type="compositionally biased region" description="Low complexity" evidence="13">
    <location>
        <begin position="1"/>
        <end position="11"/>
    </location>
</feature>
<dbReference type="NCBIfam" id="TIGR01124">
    <property type="entry name" value="ilvA_2Cterm"/>
    <property type="match status" value="1"/>
</dbReference>
<dbReference type="EC" id="4.3.1.19" evidence="12"/>
<feature type="domain" description="ACT-like" evidence="14">
    <location>
        <begin position="374"/>
        <end position="448"/>
    </location>
</feature>
<dbReference type="GO" id="GO:0006567">
    <property type="term" value="P:L-threonine catabolic process"/>
    <property type="evidence" value="ECO:0007669"/>
    <property type="project" value="EnsemblFungi"/>
</dbReference>
<dbReference type="FunFam" id="3.40.1020.10:FF:000001">
    <property type="entry name" value="L-threonine dehydratase"/>
    <property type="match status" value="1"/>
</dbReference>
<dbReference type="GO" id="GO:0006565">
    <property type="term" value="P:L-serine catabolic process"/>
    <property type="evidence" value="ECO:0007669"/>
    <property type="project" value="TreeGrafter"/>
</dbReference>
<dbReference type="InterPro" id="IPR001926">
    <property type="entry name" value="TrpB-like_PALP"/>
</dbReference>
<dbReference type="Pfam" id="PF00585">
    <property type="entry name" value="Thr_dehydrat_C"/>
    <property type="match status" value="2"/>
</dbReference>
<evidence type="ECO:0000256" key="12">
    <source>
        <dbReference type="RuleBase" id="RU362012"/>
    </source>
</evidence>
<comment type="cofactor">
    <cofactor evidence="2 12">
        <name>pyridoxal 5'-phosphate</name>
        <dbReference type="ChEBI" id="CHEBI:597326"/>
    </cofactor>
</comment>
<dbReference type="InterPro" id="IPR050147">
    <property type="entry name" value="Ser/Thr_Dehydratase"/>
</dbReference>